<reference evidence="2" key="1">
    <citation type="submission" date="2022-12" db="EMBL/GenBank/DDBJ databases">
        <title>Chromosome-level genome assembly of the bean flower thrips Megalurothrips usitatus.</title>
        <authorList>
            <person name="Ma L."/>
            <person name="Liu Q."/>
            <person name="Li H."/>
            <person name="Cai W."/>
        </authorList>
    </citation>
    <scope>NUCLEOTIDE SEQUENCE</scope>
    <source>
        <strain evidence="2">Cailab_2022a</strain>
    </source>
</reference>
<accession>A0AAV7XQG3</accession>
<dbReference type="InterPro" id="IPR036846">
    <property type="entry name" value="GM2-AP_sf"/>
</dbReference>
<dbReference type="Gene3D" id="2.70.220.10">
    <property type="entry name" value="Ganglioside GM2 activator"/>
    <property type="match status" value="1"/>
</dbReference>
<name>A0AAV7XQG3_9NEOP</name>
<dbReference type="Proteomes" id="UP001075354">
    <property type="component" value="Chromosome 4"/>
</dbReference>
<evidence type="ECO:0000313" key="3">
    <source>
        <dbReference type="Proteomes" id="UP001075354"/>
    </source>
</evidence>
<evidence type="ECO:0000256" key="1">
    <source>
        <dbReference type="ARBA" id="ARBA00022729"/>
    </source>
</evidence>
<protein>
    <recommendedName>
        <fullName evidence="4">MD-2-related lipid-recognition domain-containing protein</fullName>
    </recommendedName>
</protein>
<dbReference type="SUPFAM" id="SSF63707">
    <property type="entry name" value="Ganglioside M2 (gm2) activator"/>
    <property type="match status" value="1"/>
</dbReference>
<comment type="caution">
    <text evidence="2">The sequence shown here is derived from an EMBL/GenBank/DDBJ whole genome shotgun (WGS) entry which is preliminary data.</text>
</comment>
<evidence type="ECO:0008006" key="4">
    <source>
        <dbReference type="Google" id="ProtNLM"/>
    </source>
</evidence>
<dbReference type="AlphaFoldDB" id="A0AAV7XQG3"/>
<keyword evidence="3" id="KW-1185">Reference proteome</keyword>
<keyword evidence="1" id="KW-0732">Signal</keyword>
<dbReference type="EMBL" id="JAPTSV010000004">
    <property type="protein sequence ID" value="KAJ1528530.1"/>
    <property type="molecule type" value="Genomic_DNA"/>
</dbReference>
<organism evidence="2 3">
    <name type="scientific">Megalurothrips usitatus</name>
    <name type="common">bean blossom thrips</name>
    <dbReference type="NCBI Taxonomy" id="439358"/>
    <lineage>
        <taxon>Eukaryota</taxon>
        <taxon>Metazoa</taxon>
        <taxon>Ecdysozoa</taxon>
        <taxon>Arthropoda</taxon>
        <taxon>Hexapoda</taxon>
        <taxon>Insecta</taxon>
        <taxon>Pterygota</taxon>
        <taxon>Neoptera</taxon>
        <taxon>Paraneoptera</taxon>
        <taxon>Thysanoptera</taxon>
        <taxon>Terebrantia</taxon>
        <taxon>Thripoidea</taxon>
        <taxon>Thripidae</taxon>
        <taxon>Megalurothrips</taxon>
    </lineage>
</organism>
<gene>
    <name evidence="2" type="ORF">ONE63_006936</name>
</gene>
<evidence type="ECO:0000313" key="2">
    <source>
        <dbReference type="EMBL" id="KAJ1528530.1"/>
    </source>
</evidence>
<proteinExistence type="predicted"/>
<sequence length="135" mass="15582">MRGQERVASADFELSRPSRSFQRVEFKIVRCPDAISYNTCEYFDTWKFSIGICPMMTNPGMPWNPWVRAIKPTFRCPIKAGNYSFRDVGIAASALSQFGVPLENNWYIVTLRLFDPDGLEYVCVNYTATFKRVRS</sequence>